<comment type="subcellular location">
    <subcellularLocation>
        <location evidence="1">Nucleus</location>
    </subcellularLocation>
</comment>
<evidence type="ECO:0000313" key="8">
    <source>
        <dbReference type="Proteomes" id="UP001515500"/>
    </source>
</evidence>
<evidence type="ECO:0000256" key="5">
    <source>
        <dbReference type="ARBA" id="ARBA00023242"/>
    </source>
</evidence>
<evidence type="ECO:0000256" key="6">
    <source>
        <dbReference type="SAM" id="MobiDB-lite"/>
    </source>
</evidence>
<feature type="compositionally biased region" description="Polar residues" evidence="6">
    <location>
        <begin position="114"/>
        <end position="128"/>
    </location>
</feature>
<dbReference type="Gene3D" id="1.10.274.30">
    <property type="entry name" value="MRG domain"/>
    <property type="match status" value="1"/>
</dbReference>
<dbReference type="InterPro" id="IPR026541">
    <property type="entry name" value="MRG_dom"/>
</dbReference>
<evidence type="ECO:0000256" key="3">
    <source>
        <dbReference type="ARBA" id="ARBA00023015"/>
    </source>
</evidence>
<protein>
    <submittedName>
        <fullName evidence="9">Protein MRG1</fullName>
    </submittedName>
</protein>
<dbReference type="GO" id="GO:0005634">
    <property type="term" value="C:nucleus"/>
    <property type="evidence" value="ECO:0007669"/>
    <property type="project" value="UniProtKB-SubCell"/>
</dbReference>
<keyword evidence="3" id="KW-0805">Transcription regulation</keyword>
<dbReference type="InterPro" id="IPR053820">
    <property type="entry name" value="MSL3_chromo-like"/>
</dbReference>
<dbReference type="GO" id="GO:0000123">
    <property type="term" value="C:histone acetyltransferase complex"/>
    <property type="evidence" value="ECO:0007669"/>
    <property type="project" value="TreeGrafter"/>
</dbReference>
<dbReference type="InterPro" id="IPR008676">
    <property type="entry name" value="MRG"/>
</dbReference>
<dbReference type="PANTHER" id="PTHR10880:SF15">
    <property type="entry name" value="MSL COMPLEX SUBUNIT 3"/>
    <property type="match status" value="1"/>
</dbReference>
<dbReference type="GO" id="GO:0006325">
    <property type="term" value="P:chromatin organization"/>
    <property type="evidence" value="ECO:0007669"/>
    <property type="project" value="UniProtKB-KW"/>
</dbReference>
<dbReference type="GO" id="GO:0048586">
    <property type="term" value="P:regulation of long-day photoperiodism, flowering"/>
    <property type="evidence" value="ECO:0007669"/>
    <property type="project" value="UniProtKB-ARBA"/>
</dbReference>
<sequence>MGSSNTGGAKDESPADGGKARAVRSGSESPDGAAATYFEGEKVLAYHGPAIYEAKVQKSELRKDEWKYFVHYLGWSKNWDEWVGADRLLKYNEGNIRKQQALKKHSSADKNAKSGRTTQNKPKGSTVTRGKKRKGQSSIEEKETRSPEKAFTIQFPLTLKQQLVDDWEFVTQLGKLVKLPRTPNVDEILKKYLEYRSKKDGMVADPIAEVLKGIRCYFDKALLPMLLYKKERQQYHEVVTDNISPSTIYGAEHLLRLFVKLPELLTYVNMEEETLTKLQQKLLDFLKFLQKNQSSFFLSAYEGAKDVDEADEEE</sequence>
<dbReference type="GeneID" id="120279028"/>
<dbReference type="InterPro" id="IPR000953">
    <property type="entry name" value="Chromo/chromo_shadow_dom"/>
</dbReference>
<dbReference type="PIRSF" id="PIRSF038133">
    <property type="entry name" value="HAT_Nua4_EAF3/MRG15"/>
    <property type="match status" value="1"/>
</dbReference>
<dbReference type="Proteomes" id="UP001515500">
    <property type="component" value="Chromosome 16"/>
</dbReference>
<keyword evidence="5" id="KW-0539">Nucleus</keyword>
<dbReference type="AlphaFoldDB" id="A0AB40CQL3"/>
<dbReference type="SUPFAM" id="SSF54160">
    <property type="entry name" value="Chromo domain-like"/>
    <property type="match status" value="1"/>
</dbReference>
<feature type="domain" description="Chromo" evidence="7">
    <location>
        <begin position="37"/>
        <end position="107"/>
    </location>
</feature>
<dbReference type="CDD" id="cd18983">
    <property type="entry name" value="CBD_MSL3_like"/>
    <property type="match status" value="1"/>
</dbReference>
<evidence type="ECO:0000259" key="7">
    <source>
        <dbReference type="SMART" id="SM00298"/>
    </source>
</evidence>
<dbReference type="Pfam" id="PF05712">
    <property type="entry name" value="MRG"/>
    <property type="match status" value="1"/>
</dbReference>
<organism evidence="8 9">
    <name type="scientific">Dioscorea cayennensis subsp. rotundata</name>
    <name type="common">White Guinea yam</name>
    <name type="synonym">Dioscorea rotundata</name>
    <dbReference type="NCBI Taxonomy" id="55577"/>
    <lineage>
        <taxon>Eukaryota</taxon>
        <taxon>Viridiplantae</taxon>
        <taxon>Streptophyta</taxon>
        <taxon>Embryophyta</taxon>
        <taxon>Tracheophyta</taxon>
        <taxon>Spermatophyta</taxon>
        <taxon>Magnoliopsida</taxon>
        <taxon>Liliopsida</taxon>
        <taxon>Dioscoreales</taxon>
        <taxon>Dioscoreaceae</taxon>
        <taxon>Dioscorea</taxon>
    </lineage>
</organism>
<evidence type="ECO:0000256" key="1">
    <source>
        <dbReference type="ARBA" id="ARBA00004123"/>
    </source>
</evidence>
<feature type="region of interest" description="Disordered" evidence="6">
    <location>
        <begin position="100"/>
        <end position="145"/>
    </location>
</feature>
<evidence type="ECO:0000256" key="2">
    <source>
        <dbReference type="ARBA" id="ARBA00022853"/>
    </source>
</evidence>
<keyword evidence="4" id="KW-0804">Transcription</keyword>
<dbReference type="Gene3D" id="2.30.30.140">
    <property type="match status" value="1"/>
</dbReference>
<dbReference type="InterPro" id="IPR038217">
    <property type="entry name" value="MRG_C_sf"/>
</dbReference>
<dbReference type="InterPro" id="IPR016197">
    <property type="entry name" value="Chromo-like_dom_sf"/>
</dbReference>
<accession>A0AB40CQL3</accession>
<keyword evidence="2" id="KW-0156">Chromatin regulator</keyword>
<dbReference type="PANTHER" id="PTHR10880">
    <property type="entry name" value="MORTALITY FACTOR 4-LIKE PROTEIN"/>
    <property type="match status" value="1"/>
</dbReference>
<gene>
    <name evidence="9" type="primary">LOC120279028</name>
</gene>
<dbReference type="RefSeq" id="XP_039141797.1">
    <property type="nucleotide sequence ID" value="XM_039285863.1"/>
</dbReference>
<reference evidence="9" key="1">
    <citation type="submission" date="2025-08" db="UniProtKB">
        <authorList>
            <consortium name="RefSeq"/>
        </authorList>
    </citation>
    <scope>IDENTIFICATION</scope>
</reference>
<dbReference type="Pfam" id="PF22732">
    <property type="entry name" value="MSL3_chromo-like"/>
    <property type="match status" value="1"/>
</dbReference>
<dbReference type="PROSITE" id="PS51640">
    <property type="entry name" value="MRG"/>
    <property type="match status" value="1"/>
</dbReference>
<dbReference type="GO" id="GO:0006355">
    <property type="term" value="P:regulation of DNA-templated transcription"/>
    <property type="evidence" value="ECO:0007669"/>
    <property type="project" value="InterPro"/>
</dbReference>
<name>A0AB40CQL3_DIOCR</name>
<dbReference type="SMART" id="SM00298">
    <property type="entry name" value="CHROMO"/>
    <property type="match status" value="1"/>
</dbReference>
<evidence type="ECO:0000313" key="9">
    <source>
        <dbReference type="RefSeq" id="XP_039141797.1"/>
    </source>
</evidence>
<proteinExistence type="predicted"/>
<keyword evidence="8" id="KW-1185">Reference proteome</keyword>
<evidence type="ECO:0000256" key="4">
    <source>
        <dbReference type="ARBA" id="ARBA00023163"/>
    </source>
</evidence>
<dbReference type="FunFam" id="1.10.274.30:FF:000005">
    <property type="entry name" value="Chromatin modification-related protein EAF3"/>
    <property type="match status" value="1"/>
</dbReference>
<dbReference type="GO" id="GO:1990841">
    <property type="term" value="F:promoter-specific chromatin binding"/>
    <property type="evidence" value="ECO:0007669"/>
    <property type="project" value="UniProtKB-ARBA"/>
</dbReference>
<feature type="region of interest" description="Disordered" evidence="6">
    <location>
        <begin position="1"/>
        <end position="33"/>
    </location>
</feature>